<dbReference type="InterPro" id="IPR013098">
    <property type="entry name" value="Ig_I-set"/>
</dbReference>
<evidence type="ECO:0000256" key="2">
    <source>
        <dbReference type="ARBA" id="ARBA00023157"/>
    </source>
</evidence>
<proteinExistence type="predicted"/>
<evidence type="ECO:0000256" key="3">
    <source>
        <dbReference type="ARBA" id="ARBA00023319"/>
    </source>
</evidence>
<feature type="compositionally biased region" description="Acidic residues" evidence="4">
    <location>
        <begin position="887"/>
        <end position="902"/>
    </location>
</feature>
<dbReference type="AlphaFoldDB" id="A0AAW2EFY3"/>
<feature type="domain" description="Ig-like" evidence="5">
    <location>
        <begin position="435"/>
        <end position="528"/>
    </location>
</feature>
<gene>
    <name evidence="6" type="ORF">PUN28_018574</name>
</gene>
<organism evidence="6 7">
    <name type="scientific">Cardiocondyla obscurior</name>
    <dbReference type="NCBI Taxonomy" id="286306"/>
    <lineage>
        <taxon>Eukaryota</taxon>
        <taxon>Metazoa</taxon>
        <taxon>Ecdysozoa</taxon>
        <taxon>Arthropoda</taxon>
        <taxon>Hexapoda</taxon>
        <taxon>Insecta</taxon>
        <taxon>Pterygota</taxon>
        <taxon>Neoptera</taxon>
        <taxon>Endopterygota</taxon>
        <taxon>Hymenoptera</taxon>
        <taxon>Apocrita</taxon>
        <taxon>Aculeata</taxon>
        <taxon>Formicoidea</taxon>
        <taxon>Formicidae</taxon>
        <taxon>Myrmicinae</taxon>
        <taxon>Cardiocondyla</taxon>
    </lineage>
</organism>
<feature type="domain" description="Ig-like" evidence="5">
    <location>
        <begin position="638"/>
        <end position="732"/>
    </location>
</feature>
<feature type="domain" description="Ig-like" evidence="5">
    <location>
        <begin position="741"/>
        <end position="830"/>
    </location>
</feature>
<dbReference type="EMBL" id="JADYXP020000023">
    <property type="protein sequence ID" value="KAL0102122.1"/>
    <property type="molecule type" value="Genomic_DNA"/>
</dbReference>
<dbReference type="InterPro" id="IPR013783">
    <property type="entry name" value="Ig-like_fold"/>
</dbReference>
<dbReference type="GO" id="GO:0007156">
    <property type="term" value="P:homophilic cell adhesion via plasma membrane adhesion molecules"/>
    <property type="evidence" value="ECO:0007669"/>
    <property type="project" value="TreeGrafter"/>
</dbReference>
<dbReference type="InterPro" id="IPR007110">
    <property type="entry name" value="Ig-like_dom"/>
</dbReference>
<dbReference type="PANTHER" id="PTHR45080:SF8">
    <property type="entry name" value="IG-LIKE DOMAIN-CONTAINING PROTEIN"/>
    <property type="match status" value="1"/>
</dbReference>
<dbReference type="FunFam" id="2.60.40.10:FF:000097">
    <property type="entry name" value="Bent, isoform F"/>
    <property type="match status" value="7"/>
</dbReference>
<accession>A0AAW2EFY3</accession>
<dbReference type="InterPro" id="IPR036179">
    <property type="entry name" value="Ig-like_dom_sf"/>
</dbReference>
<keyword evidence="7" id="KW-1185">Reference proteome</keyword>
<dbReference type="SUPFAM" id="SSF48726">
    <property type="entry name" value="Immunoglobulin"/>
    <property type="match status" value="8"/>
</dbReference>
<dbReference type="PROSITE" id="PS50835">
    <property type="entry name" value="IG_LIKE"/>
    <property type="match status" value="8"/>
</dbReference>
<dbReference type="FunFam" id="2.60.40.10:FF:000107">
    <property type="entry name" value="Myosin, light chain kinase a"/>
    <property type="match status" value="1"/>
</dbReference>
<feature type="domain" description="Ig-like" evidence="5">
    <location>
        <begin position="119"/>
        <end position="209"/>
    </location>
</feature>
<keyword evidence="1" id="KW-0732">Signal</keyword>
<protein>
    <recommendedName>
        <fullName evidence="5">Ig-like domain-containing protein</fullName>
    </recommendedName>
</protein>
<dbReference type="PANTHER" id="PTHR45080">
    <property type="entry name" value="CONTACTIN 5"/>
    <property type="match status" value="1"/>
</dbReference>
<dbReference type="SMART" id="SM00409">
    <property type="entry name" value="IG"/>
    <property type="match status" value="8"/>
</dbReference>
<evidence type="ECO:0000259" key="5">
    <source>
        <dbReference type="PROSITE" id="PS50835"/>
    </source>
</evidence>
<dbReference type="InterPro" id="IPR003598">
    <property type="entry name" value="Ig_sub2"/>
</dbReference>
<keyword evidence="3" id="KW-0393">Immunoglobulin domain</keyword>
<feature type="domain" description="Ig-like" evidence="5">
    <location>
        <begin position="540"/>
        <end position="633"/>
    </location>
</feature>
<dbReference type="InterPro" id="IPR003599">
    <property type="entry name" value="Ig_sub"/>
</dbReference>
<dbReference type="Proteomes" id="UP001430953">
    <property type="component" value="Unassembled WGS sequence"/>
</dbReference>
<evidence type="ECO:0000256" key="4">
    <source>
        <dbReference type="SAM" id="MobiDB-lite"/>
    </source>
</evidence>
<evidence type="ECO:0000313" key="6">
    <source>
        <dbReference type="EMBL" id="KAL0102122.1"/>
    </source>
</evidence>
<dbReference type="Gene3D" id="2.60.40.10">
    <property type="entry name" value="Immunoglobulins"/>
    <property type="match status" value="8"/>
</dbReference>
<feature type="domain" description="Ig-like" evidence="5">
    <location>
        <begin position="226"/>
        <end position="319"/>
    </location>
</feature>
<feature type="compositionally biased region" description="Basic and acidic residues" evidence="4">
    <location>
        <begin position="851"/>
        <end position="881"/>
    </location>
</feature>
<sequence>MGVADDFAPSFTQKPQLRQEDDGNKLIFECQLVSSPKPDIAWFRGEIELSEDDRTNFKVQSVGTNKFLVVLELDDVIETDAGLYKVKAKNKMGEVAASINLNFSPMDEPREKQIDGIAPTFAKKPAIRQEDDGKRLLFECRITADPTPKITWFHSGNMVKDSPRHKLTVDKDGHSYFATLEIKNVTVEDAGKYKVMAKNELGESNATISLNFDSDEAPVPDDGIKPTFTERPVIRQSDDGNTITFECRLVGDPKPSVKWYHGTEEVKDGGRFNTSLELDQKLYHLARLRIDNVAKADAGEYRAVAKNKHGQGVATINLNFEGGDRLKIPDGKPPRFPKKPTIRQEGDLLIMECILEAHPVPDITWYQGQKTITDSKRVKMSRKATGKDAYLLTLEISNPTKADGGNYRCNAFNNFGESNANISLNFQEEGAGCAPSFIEKPRIIPNETGTLITMKCKCKANPKPEVTWFRGSNVVKESSKISIKSKTVEEDIYELIMEIKDPSGPDGGTYRCHVKNEYGESNANLNLNIEAEPEPEGDGPTFVEKPRIQSQNKGKLVIMDCKVKAKPKPQIVWTHAGKVVKESSKISINIVQEKDDIYYIKLTLNDPGPEDSGLYKCNIKNDLGELNANLTLNVEIIPVIKEKPKVVKIVKKKTVVIECHVLSQFAPDCTWFKESQAVKEDSRHKLQVEQVKDGEFAVKLEIEQMSATDKGTYKLVARNEKGEATSQVVEVTEIPDQGEKPKIVTGLKSITVEEGKTVELVATLATQDRKVTVIWQRDSTVIKASKDIMISFNGLDMKLTITSASTELSGTYKVVASNEYGQDESSARLVVKKKEEKKKDEEEEKKKKKVEKKEEKKEEEKKEEKKVEKKVDEKKEEEKKVISSVWSDDDEEPEEFEEEEEVVSVIESSIISTEAILEDSDSEIISRVEDKPDLKPNGIDKPKIEKKMEILQKDEEIVNNVEERKSIKKKSAEKVEDKKEEEKVSVIIL</sequence>
<dbReference type="InterPro" id="IPR050958">
    <property type="entry name" value="Cell_Adh-Cytoskel_Orgn"/>
</dbReference>
<feature type="region of interest" description="Disordered" evidence="4">
    <location>
        <begin position="825"/>
        <end position="903"/>
    </location>
</feature>
<dbReference type="SMART" id="SM00408">
    <property type="entry name" value="IGc2"/>
    <property type="match status" value="8"/>
</dbReference>
<evidence type="ECO:0000256" key="1">
    <source>
        <dbReference type="ARBA" id="ARBA00022729"/>
    </source>
</evidence>
<comment type="caution">
    <text evidence="6">The sequence shown here is derived from an EMBL/GenBank/DDBJ whole genome shotgun (WGS) entry which is preliminary data.</text>
</comment>
<evidence type="ECO:0000313" key="7">
    <source>
        <dbReference type="Proteomes" id="UP001430953"/>
    </source>
</evidence>
<dbReference type="Pfam" id="PF07679">
    <property type="entry name" value="I-set"/>
    <property type="match status" value="8"/>
</dbReference>
<keyword evidence="2" id="KW-1015">Disulfide bond</keyword>
<feature type="region of interest" description="Disordered" evidence="4">
    <location>
        <begin position="969"/>
        <end position="989"/>
    </location>
</feature>
<name>A0AAW2EFY3_9HYME</name>
<feature type="domain" description="Ig-like" evidence="5">
    <location>
        <begin position="9"/>
        <end position="102"/>
    </location>
</feature>
<feature type="domain" description="Ig-like" evidence="5">
    <location>
        <begin position="334"/>
        <end position="423"/>
    </location>
</feature>
<reference evidence="6 7" key="1">
    <citation type="submission" date="2023-03" db="EMBL/GenBank/DDBJ databases">
        <title>High recombination rates correlate with genetic variation in Cardiocondyla obscurior ants.</title>
        <authorList>
            <person name="Errbii M."/>
        </authorList>
    </citation>
    <scope>NUCLEOTIDE SEQUENCE [LARGE SCALE GENOMIC DNA]</scope>
    <source>
        <strain evidence="6">Alpha-2009</strain>
        <tissue evidence="6">Whole body</tissue>
    </source>
</reference>
<dbReference type="GO" id="GO:0005886">
    <property type="term" value="C:plasma membrane"/>
    <property type="evidence" value="ECO:0007669"/>
    <property type="project" value="TreeGrafter"/>
</dbReference>